<dbReference type="Gene3D" id="1.10.357.140">
    <property type="entry name" value="UbiA prenyltransferase"/>
    <property type="match status" value="1"/>
</dbReference>
<dbReference type="GO" id="GO:0006744">
    <property type="term" value="P:ubiquinone biosynthetic process"/>
    <property type="evidence" value="ECO:0007669"/>
    <property type="project" value="TreeGrafter"/>
</dbReference>
<dbReference type="CDD" id="cd13959">
    <property type="entry name" value="PT_UbiA_COQ2"/>
    <property type="match status" value="1"/>
</dbReference>
<keyword evidence="6 8" id="KW-1133">Transmembrane helix</keyword>
<gene>
    <name evidence="9" type="ORF">Cpap_0777</name>
</gene>
<dbReference type="InterPro" id="IPR039653">
    <property type="entry name" value="Prenyltransferase"/>
</dbReference>
<dbReference type="EMBL" id="ACXX02000013">
    <property type="protein sequence ID" value="EGD46524.1"/>
    <property type="molecule type" value="Genomic_DNA"/>
</dbReference>
<evidence type="ECO:0000256" key="7">
    <source>
        <dbReference type="ARBA" id="ARBA00023136"/>
    </source>
</evidence>
<evidence type="ECO:0000256" key="5">
    <source>
        <dbReference type="ARBA" id="ARBA00022692"/>
    </source>
</evidence>
<keyword evidence="10" id="KW-1185">Reference proteome</keyword>
<keyword evidence="4" id="KW-0808">Transferase</keyword>
<feature type="transmembrane region" description="Helical" evidence="8">
    <location>
        <begin position="137"/>
        <end position="158"/>
    </location>
</feature>
<feature type="transmembrane region" description="Helical" evidence="8">
    <location>
        <begin position="208"/>
        <end position="230"/>
    </location>
</feature>
<sequence length="295" mass="32235">MLASKVIRKISDYGTLVMFSHSIFSLSFAVISMLLASNGFPSLWKVLWILLAFMGARTGANAINRAIDGEIDKLNPRTSVRQIPQGQVSKAEAYGLAAVCFALMFVSATMLNMLCLILAPAALLFMTGYSYTKRFTWLCHIVLGITTAAAPVGAWIAVTGSLSLTPLIMGAANTFWVAGFDIIYGIQDYEFDRANKLRSIPVKFGIRKALHISSAFHLISCIFLLLLGIISKELGLIYYSGLLIITVLFAIEHSLVVNVRKPDDTGAEVYSFTSYSLNQIISVVFLTASLVEILI</sequence>
<feature type="transmembrane region" description="Helical" evidence="8">
    <location>
        <begin position="94"/>
        <end position="125"/>
    </location>
</feature>
<feature type="transmembrane region" description="Helical" evidence="8">
    <location>
        <begin position="236"/>
        <end position="257"/>
    </location>
</feature>
<evidence type="ECO:0000256" key="6">
    <source>
        <dbReference type="ARBA" id="ARBA00022989"/>
    </source>
</evidence>
<feature type="transmembrane region" description="Helical" evidence="8">
    <location>
        <begin position="269"/>
        <end position="291"/>
    </location>
</feature>
<dbReference type="PANTHER" id="PTHR11048">
    <property type="entry name" value="PRENYLTRANSFERASES"/>
    <property type="match status" value="1"/>
</dbReference>
<evidence type="ECO:0000313" key="9">
    <source>
        <dbReference type="EMBL" id="EGD46524.1"/>
    </source>
</evidence>
<evidence type="ECO:0000256" key="2">
    <source>
        <dbReference type="ARBA" id="ARBA00004141"/>
    </source>
</evidence>
<dbReference type="Gene3D" id="1.20.120.1780">
    <property type="entry name" value="UbiA prenyltransferase"/>
    <property type="match status" value="1"/>
</dbReference>
<comment type="similarity">
    <text evidence="3">Belongs to the UbiA prenyltransferase family.</text>
</comment>
<dbReference type="OrthoDB" id="9782418at2"/>
<dbReference type="PANTHER" id="PTHR11048:SF28">
    <property type="entry name" value="4-HYDROXYBENZOATE POLYPRENYLTRANSFERASE, MITOCHONDRIAL"/>
    <property type="match status" value="1"/>
</dbReference>
<evidence type="ECO:0000256" key="3">
    <source>
        <dbReference type="ARBA" id="ARBA00005985"/>
    </source>
</evidence>
<dbReference type="Pfam" id="PF01040">
    <property type="entry name" value="UbiA"/>
    <property type="match status" value="1"/>
</dbReference>
<organism evidence="9 10">
    <name type="scientific">Ruminiclostridium papyrosolvens DSM 2782</name>
    <dbReference type="NCBI Taxonomy" id="588581"/>
    <lineage>
        <taxon>Bacteria</taxon>
        <taxon>Bacillati</taxon>
        <taxon>Bacillota</taxon>
        <taxon>Clostridia</taxon>
        <taxon>Eubacteriales</taxon>
        <taxon>Oscillospiraceae</taxon>
        <taxon>Ruminiclostridium</taxon>
    </lineage>
</organism>
<dbReference type="InterPro" id="IPR000537">
    <property type="entry name" value="UbiA_prenyltransferase"/>
</dbReference>
<comment type="cofactor">
    <cofactor evidence="1">
        <name>Mg(2+)</name>
        <dbReference type="ChEBI" id="CHEBI:18420"/>
    </cofactor>
</comment>
<dbReference type="Proteomes" id="UP000003860">
    <property type="component" value="Unassembled WGS sequence"/>
</dbReference>
<feature type="transmembrane region" description="Helical" evidence="8">
    <location>
        <begin position="12"/>
        <end position="36"/>
    </location>
</feature>
<keyword evidence="5 8" id="KW-0812">Transmembrane</keyword>
<reference evidence="9" key="2">
    <citation type="submission" date="2011-01" db="EMBL/GenBank/DDBJ databases">
        <title>The Non-contiguous Finished genome of Clostridium papyrosolvens.</title>
        <authorList>
            <person name="Lucas S."/>
            <person name="Copeland A."/>
            <person name="Lapidus A."/>
            <person name="Cheng J.-F."/>
            <person name="Goodwin L."/>
            <person name="Pitluck S."/>
            <person name="Misra M."/>
            <person name="Chertkov O."/>
            <person name="Detter J.C."/>
            <person name="Han C."/>
            <person name="Tapia R."/>
            <person name="Land M."/>
            <person name="Hauser L."/>
            <person name="Kyrpides N."/>
            <person name="Ivanova N."/>
            <person name="Pagani I."/>
            <person name="Mouttaki H."/>
            <person name="He Z."/>
            <person name="Zhou J."/>
            <person name="Hemme C.L."/>
            <person name="Woyke T."/>
        </authorList>
    </citation>
    <scope>NUCLEOTIDE SEQUENCE [LARGE SCALE GENOMIC DNA]</scope>
    <source>
        <strain evidence="9">DSM 2782</strain>
    </source>
</reference>
<dbReference type="InterPro" id="IPR006371">
    <property type="entry name" value="Polyprenyltransferase_UbiA-li"/>
</dbReference>
<accession>F1TGF9</accession>
<comment type="caution">
    <text evidence="9">The sequence shown here is derived from an EMBL/GenBank/DDBJ whole genome shotgun (WGS) entry which is preliminary data.</text>
</comment>
<dbReference type="eggNOG" id="COG0382">
    <property type="taxonomic scope" value="Bacteria"/>
</dbReference>
<evidence type="ECO:0000313" key="10">
    <source>
        <dbReference type="Proteomes" id="UP000003860"/>
    </source>
</evidence>
<protein>
    <submittedName>
        <fullName evidence="9">4-hydroxybenzoate polyprenyltransferase</fullName>
    </submittedName>
</protein>
<comment type="subcellular location">
    <subcellularLocation>
        <location evidence="2">Membrane</location>
        <topology evidence="2">Multi-pass membrane protein</topology>
    </subcellularLocation>
</comment>
<dbReference type="InterPro" id="IPR044878">
    <property type="entry name" value="UbiA_sf"/>
</dbReference>
<dbReference type="STRING" id="588581.Cpap_0777"/>
<dbReference type="GO" id="GO:0016765">
    <property type="term" value="F:transferase activity, transferring alkyl or aryl (other than methyl) groups"/>
    <property type="evidence" value="ECO:0007669"/>
    <property type="project" value="InterPro"/>
</dbReference>
<dbReference type="NCBIfam" id="TIGR01475">
    <property type="entry name" value="ubiA_other"/>
    <property type="match status" value="1"/>
</dbReference>
<reference evidence="9" key="1">
    <citation type="submission" date="2009-07" db="EMBL/GenBank/DDBJ databases">
        <authorList>
            <consortium name="US DOE Joint Genome Institute (JGI-PGF)"/>
            <person name="Lucas S."/>
            <person name="Copeland A."/>
            <person name="Lapidus A."/>
            <person name="Glavina del Rio T."/>
            <person name="Tice H."/>
            <person name="Bruce D."/>
            <person name="Goodwin L."/>
            <person name="Pitluck S."/>
            <person name="Larimer F."/>
            <person name="Land M.L."/>
            <person name="Mouttaki H."/>
            <person name="He Z."/>
            <person name="Zhou J."/>
            <person name="Hemme C.L."/>
        </authorList>
    </citation>
    <scope>NUCLEOTIDE SEQUENCE [LARGE SCALE GENOMIC DNA]</scope>
    <source>
        <strain evidence="9">DSM 2782</strain>
    </source>
</reference>
<proteinExistence type="inferred from homology"/>
<dbReference type="FunFam" id="1.10.357.140:FF:000008">
    <property type="entry name" value="4-hydroxybenzoate octaprenyltransferase"/>
    <property type="match status" value="1"/>
</dbReference>
<keyword evidence="7 8" id="KW-0472">Membrane</keyword>
<dbReference type="RefSeq" id="WP_004621247.1">
    <property type="nucleotide sequence ID" value="NZ_ACXX02000013.1"/>
</dbReference>
<evidence type="ECO:0000256" key="4">
    <source>
        <dbReference type="ARBA" id="ARBA00022679"/>
    </source>
</evidence>
<evidence type="ECO:0000256" key="8">
    <source>
        <dbReference type="SAM" id="Phobius"/>
    </source>
</evidence>
<evidence type="ECO:0000256" key="1">
    <source>
        <dbReference type="ARBA" id="ARBA00001946"/>
    </source>
</evidence>
<dbReference type="AlphaFoldDB" id="F1TGF9"/>
<feature type="transmembrane region" description="Helical" evidence="8">
    <location>
        <begin position="164"/>
        <end position="187"/>
    </location>
</feature>
<dbReference type="GO" id="GO:0005886">
    <property type="term" value="C:plasma membrane"/>
    <property type="evidence" value="ECO:0007669"/>
    <property type="project" value="TreeGrafter"/>
</dbReference>
<name>F1TGF9_9FIRM</name>